<dbReference type="Pfam" id="PF14063">
    <property type="entry name" value="DUF4254"/>
    <property type="match status" value="1"/>
</dbReference>
<proteinExistence type="predicted"/>
<evidence type="ECO:0000256" key="1">
    <source>
        <dbReference type="SAM" id="Coils"/>
    </source>
</evidence>
<accession>A0A2D6YHQ5</accession>
<evidence type="ECO:0000313" key="2">
    <source>
        <dbReference type="EMBL" id="MAH62684.1"/>
    </source>
</evidence>
<dbReference type="Proteomes" id="UP000226525">
    <property type="component" value="Unassembled WGS sequence"/>
</dbReference>
<evidence type="ECO:0000313" key="3">
    <source>
        <dbReference type="Proteomes" id="UP000226525"/>
    </source>
</evidence>
<gene>
    <name evidence="2" type="ORF">CMN54_04390</name>
</gene>
<feature type="coiled-coil region" evidence="1">
    <location>
        <begin position="63"/>
        <end position="90"/>
    </location>
</feature>
<comment type="caution">
    <text evidence="2">The sequence shown here is derived from an EMBL/GenBank/DDBJ whole genome shotgun (WGS) entry which is preliminary data.</text>
</comment>
<sequence length="199" mass="23338">MIPPVPEFLTRQLDLVDLWHRAPYKVSENRDFESSLDSQHWANFSLWHEEDLARDPDATDLIIAQVKRNIDKLNQQRNDLIEQLDKYLLSHLQTVARPSPDARINSETPGSIIDRLSISALKIFHMEEQANRADAAEDHQQRCQAKLFVLKEQRSDLGNSLSQLWEDLLQGRKQMKIYRQMKMYNDSTLNPVLYRRSRG</sequence>
<name>A0A2D6YHQ5_9DELT</name>
<dbReference type="InterPro" id="IPR025350">
    <property type="entry name" value="DUF4254"/>
</dbReference>
<dbReference type="EMBL" id="NZEX01000046">
    <property type="protein sequence ID" value="MAH62684.1"/>
    <property type="molecule type" value="Genomic_DNA"/>
</dbReference>
<dbReference type="AlphaFoldDB" id="A0A2D6YHQ5"/>
<reference evidence="3" key="1">
    <citation type="submission" date="2017-09" db="EMBL/GenBank/DDBJ databases">
        <title>The Reconstruction of 2,631 Draft Metagenome-Assembled Genomes from the Global Oceans.</title>
        <authorList>
            <person name="Tully B.J."/>
            <person name="Graham E.D."/>
            <person name="Heidelberg J.F."/>
        </authorList>
    </citation>
    <scope>NUCLEOTIDE SEQUENCE [LARGE SCALE GENOMIC DNA]</scope>
</reference>
<keyword evidence="1" id="KW-0175">Coiled coil</keyword>
<protein>
    <submittedName>
        <fullName evidence="2">DUF4254 domain-containing protein</fullName>
    </submittedName>
</protein>
<organism evidence="2 3">
    <name type="scientific">SAR324 cluster bacterium</name>
    <dbReference type="NCBI Taxonomy" id="2024889"/>
    <lineage>
        <taxon>Bacteria</taxon>
        <taxon>Deltaproteobacteria</taxon>
        <taxon>SAR324 cluster</taxon>
    </lineage>
</organism>